<dbReference type="EMBL" id="CAJVQB010000002">
    <property type="protein sequence ID" value="CAG8456000.1"/>
    <property type="molecule type" value="Genomic_DNA"/>
</dbReference>
<dbReference type="PANTHER" id="PTHR42646:SF2">
    <property type="entry name" value="5'-3' EXONUCLEASE FAMILY PROTEIN"/>
    <property type="match status" value="1"/>
</dbReference>
<evidence type="ECO:0000313" key="5">
    <source>
        <dbReference type="Proteomes" id="UP000789901"/>
    </source>
</evidence>
<dbReference type="Pfam" id="PF02739">
    <property type="entry name" value="5_3_exonuc_N"/>
    <property type="match status" value="1"/>
</dbReference>
<dbReference type="Gene3D" id="1.10.150.20">
    <property type="entry name" value="5' to 3' exonuclease, C-terminal subdomain"/>
    <property type="match status" value="1"/>
</dbReference>
<comment type="caution">
    <text evidence="4">The sequence shown here is derived from an EMBL/GenBank/DDBJ whole genome shotgun (WGS) entry which is preliminary data.</text>
</comment>
<evidence type="ECO:0000259" key="3">
    <source>
        <dbReference type="SMART" id="SM00475"/>
    </source>
</evidence>
<keyword evidence="5" id="KW-1185">Reference proteome</keyword>
<keyword evidence="2" id="KW-0378">Hydrolase</keyword>
<dbReference type="InterPro" id="IPR020046">
    <property type="entry name" value="5-3_exonucl_a-hlix_arch_N"/>
</dbReference>
<feature type="domain" description="5'-3' exonuclease" evidence="3">
    <location>
        <begin position="1"/>
        <end position="137"/>
    </location>
</feature>
<evidence type="ECO:0000256" key="1">
    <source>
        <dbReference type="ARBA" id="ARBA00022722"/>
    </source>
</evidence>
<sequence>MEELKELLKKTNINYIQLVNHEADDLIASFINQNLKNNPDTTFDIFTRDKDLLQLLNKNVRDNVDNIEGIKGIGSVSAKSLIQQFHAVENIYQKIDSLPENTRNLLENKGEMVCLNKKVISLEKNIPLPVEKYLECDFD</sequence>
<dbReference type="Pfam" id="PF01367">
    <property type="entry name" value="5_3_exonuc"/>
    <property type="match status" value="1"/>
</dbReference>
<dbReference type="PANTHER" id="PTHR42646">
    <property type="entry name" value="FLAP ENDONUCLEASE XNI"/>
    <property type="match status" value="1"/>
</dbReference>
<organism evidence="4 5">
    <name type="scientific">Gigaspora margarita</name>
    <dbReference type="NCBI Taxonomy" id="4874"/>
    <lineage>
        <taxon>Eukaryota</taxon>
        <taxon>Fungi</taxon>
        <taxon>Fungi incertae sedis</taxon>
        <taxon>Mucoromycota</taxon>
        <taxon>Glomeromycotina</taxon>
        <taxon>Glomeromycetes</taxon>
        <taxon>Diversisporales</taxon>
        <taxon>Gigasporaceae</taxon>
        <taxon>Gigaspora</taxon>
    </lineage>
</organism>
<dbReference type="InterPro" id="IPR029060">
    <property type="entry name" value="PIN-like_dom_sf"/>
</dbReference>
<dbReference type="Proteomes" id="UP000789901">
    <property type="component" value="Unassembled WGS sequence"/>
</dbReference>
<dbReference type="InterPro" id="IPR020045">
    <property type="entry name" value="DNA_polI_H3TH"/>
</dbReference>
<dbReference type="SUPFAM" id="SSF47807">
    <property type="entry name" value="5' to 3' exonuclease, C-terminal subdomain"/>
    <property type="match status" value="1"/>
</dbReference>
<dbReference type="SUPFAM" id="SSF88723">
    <property type="entry name" value="PIN domain-like"/>
    <property type="match status" value="1"/>
</dbReference>
<dbReference type="InterPro" id="IPR036279">
    <property type="entry name" value="5-3_exonuclease_C_sf"/>
</dbReference>
<proteinExistence type="predicted"/>
<dbReference type="SMART" id="SM00475">
    <property type="entry name" value="53EXOc"/>
    <property type="match status" value="1"/>
</dbReference>
<protein>
    <submittedName>
        <fullName evidence="4">26242_t:CDS:1</fullName>
    </submittedName>
</protein>
<evidence type="ECO:0000256" key="2">
    <source>
        <dbReference type="ARBA" id="ARBA00022801"/>
    </source>
</evidence>
<dbReference type="CDD" id="cd09898">
    <property type="entry name" value="H3TH_53EXO"/>
    <property type="match status" value="1"/>
</dbReference>
<reference evidence="4 5" key="1">
    <citation type="submission" date="2021-06" db="EMBL/GenBank/DDBJ databases">
        <authorList>
            <person name="Kallberg Y."/>
            <person name="Tangrot J."/>
            <person name="Rosling A."/>
        </authorList>
    </citation>
    <scope>NUCLEOTIDE SEQUENCE [LARGE SCALE GENOMIC DNA]</scope>
    <source>
        <strain evidence="4 5">120-4 pot B 10/14</strain>
    </source>
</reference>
<gene>
    <name evidence="4" type="ORF">GMARGA_LOCUS54</name>
</gene>
<accession>A0ABM8VVC2</accession>
<name>A0ABM8VVC2_GIGMA</name>
<keyword evidence="1" id="KW-0540">Nuclease</keyword>
<evidence type="ECO:0000313" key="4">
    <source>
        <dbReference type="EMBL" id="CAG8456000.1"/>
    </source>
</evidence>
<dbReference type="InterPro" id="IPR038969">
    <property type="entry name" value="FEN"/>
</dbReference>
<dbReference type="Gene3D" id="3.40.50.1010">
    <property type="entry name" value="5'-nuclease"/>
    <property type="match status" value="1"/>
</dbReference>
<dbReference type="InterPro" id="IPR002421">
    <property type="entry name" value="5-3_exonuclease"/>
</dbReference>